<dbReference type="Pfam" id="PF07718">
    <property type="entry name" value="Coatamer_beta_C"/>
    <property type="match status" value="1"/>
</dbReference>
<organism evidence="13 14">
    <name type="scientific">Vittaforma corneae (strain ATCC 50505)</name>
    <name type="common">Microsporidian parasite</name>
    <name type="synonym">Nosema corneum</name>
    <dbReference type="NCBI Taxonomy" id="993615"/>
    <lineage>
        <taxon>Eukaryota</taxon>
        <taxon>Fungi</taxon>
        <taxon>Fungi incertae sedis</taxon>
        <taxon>Microsporidia</taxon>
        <taxon>Nosematidae</taxon>
        <taxon>Vittaforma</taxon>
    </lineage>
</organism>
<evidence type="ECO:0000313" key="13">
    <source>
        <dbReference type="EMBL" id="ELA42077.1"/>
    </source>
</evidence>
<dbReference type="GO" id="GO:0006888">
    <property type="term" value="P:endoplasmic reticulum to Golgi vesicle-mediated transport"/>
    <property type="evidence" value="ECO:0007669"/>
    <property type="project" value="TreeGrafter"/>
</dbReference>
<evidence type="ECO:0000259" key="11">
    <source>
        <dbReference type="Pfam" id="PF07718"/>
    </source>
</evidence>
<evidence type="ECO:0000256" key="1">
    <source>
        <dbReference type="ARBA" id="ARBA00004255"/>
    </source>
</evidence>
<dbReference type="Pfam" id="PF14806">
    <property type="entry name" value="Coatomer_b_Cpla"/>
    <property type="match status" value="1"/>
</dbReference>
<dbReference type="GO" id="GO:0000139">
    <property type="term" value="C:Golgi membrane"/>
    <property type="evidence" value="ECO:0007669"/>
    <property type="project" value="UniProtKB-SubCell"/>
</dbReference>
<gene>
    <name evidence="13" type="ORF">VICG_00926</name>
</gene>
<evidence type="ECO:0000256" key="3">
    <source>
        <dbReference type="ARBA" id="ARBA00022448"/>
    </source>
</evidence>
<proteinExistence type="predicted"/>
<comment type="subcellular location">
    <subcellularLocation>
        <location evidence="2">Cytoplasmic vesicle</location>
        <location evidence="2">COPI-coated vesicle membrane</location>
        <topology evidence="2">Peripheral membrane protein</topology>
        <orientation evidence="2">Cytoplasmic side</orientation>
    </subcellularLocation>
    <subcellularLocation>
        <location evidence="1">Golgi apparatus membrane</location>
        <topology evidence="1">Peripheral membrane protein</topology>
        <orientation evidence="1">Cytoplasmic side</orientation>
    </subcellularLocation>
</comment>
<keyword evidence="4" id="KW-0963">Cytoplasm</keyword>
<feature type="domain" description="Coatomer beta subunit C-terminal" evidence="11">
    <location>
        <begin position="427"/>
        <end position="517"/>
    </location>
</feature>
<evidence type="ECO:0000256" key="7">
    <source>
        <dbReference type="ARBA" id="ARBA00022927"/>
    </source>
</evidence>
<dbReference type="VEuPathDB" id="MicrosporidiaDB:VICG_00926"/>
<dbReference type="GeneID" id="19881638"/>
<sequence>MKKESVSQVLIVGFDVMHKLGMGFEEFLEIDYPREILEVLVEKNEDGGFLKHMVNSKFNTVSFYASCKLLSKGHGQKPTIDNVVRILESATDLKQDFLPYLKFIDTSSFELLNLIDAYDYEFSSQVIDVVFKNADASEFMRIAEFLHQKYIETGMTSDKKKAFKILLLEKMAVFASTHCVYVDELVSSCLKNALDADPEIMYASLSFLNTCVSKDRFKKLIHDFLLENFSKLKYGKIIRRAFDILSLDISKENYERLLDSLLNDLNSLRAHNGSNAKQLDLCEMSSVAAVSDAESLALSNQSALAGQHAVPFYLSKQTEVFVGAHIALCLVGSYRDEWGLSIKTVGTLLRIIEVGDLQNILDMSSKSTIIACVRSLINGKKQKRSISEQSADYANVNVLKPVEFSLLTTPLAFKKFGWTDPLTSDQFTVQLSGLGDPLYIEANCAHCKYEISLDLLVVNQTSSYLQNISIDFNFSKNIQMISAVPPFSLQPDSATTIQAQFSIHESFSSFVTATVTFKYPRKDDYSGRPYVQNLSEISFDVNELLEGAEVDFKDQWRNLEWENIYSISIRKSCDGLLQKISERINGHLCGKFEYLESVVGNIACYTIQKSLVLVNVCISSGSSSLVEIRVRSKSEELVKSISGLLSQFLKSQQ</sequence>
<evidence type="ECO:0000256" key="8">
    <source>
        <dbReference type="ARBA" id="ARBA00023034"/>
    </source>
</evidence>
<dbReference type="GO" id="GO:0030126">
    <property type="term" value="C:COPI vesicle coat"/>
    <property type="evidence" value="ECO:0007669"/>
    <property type="project" value="InterPro"/>
</dbReference>
<keyword evidence="3" id="KW-0813">Transport</keyword>
<keyword evidence="8" id="KW-0333">Golgi apparatus</keyword>
<keyword evidence="9" id="KW-0472">Membrane</keyword>
<evidence type="ECO:0000256" key="6">
    <source>
        <dbReference type="ARBA" id="ARBA00022892"/>
    </source>
</evidence>
<evidence type="ECO:0008006" key="15">
    <source>
        <dbReference type="Google" id="ProtNLM"/>
    </source>
</evidence>
<protein>
    <recommendedName>
        <fullName evidence="15">Coatomer subunit beta</fullName>
    </recommendedName>
</protein>
<dbReference type="InterPro" id="IPR011710">
    <property type="entry name" value="Coatomer_bsu_C"/>
</dbReference>
<dbReference type="HOGENOM" id="CLU_012709_0_0_1"/>
<keyword evidence="14" id="KW-1185">Reference proteome</keyword>
<dbReference type="OrthoDB" id="10261439at2759"/>
<name>L2GP30_VITCO</name>
<dbReference type="OMA" id="DREENSC"/>
<accession>L2GP30</accession>
<dbReference type="InterPro" id="IPR029446">
    <property type="entry name" value="COPB1_appendage_platform_dom"/>
</dbReference>
<dbReference type="GO" id="GO:0006891">
    <property type="term" value="P:intra-Golgi vesicle-mediated transport"/>
    <property type="evidence" value="ECO:0007669"/>
    <property type="project" value="TreeGrafter"/>
</dbReference>
<dbReference type="GO" id="GO:0006886">
    <property type="term" value="P:intracellular protein transport"/>
    <property type="evidence" value="ECO:0007669"/>
    <property type="project" value="InterPro"/>
</dbReference>
<dbReference type="PANTHER" id="PTHR10635">
    <property type="entry name" value="COATOMER SUBUNIT BETA"/>
    <property type="match status" value="1"/>
</dbReference>
<dbReference type="GO" id="GO:0005198">
    <property type="term" value="F:structural molecule activity"/>
    <property type="evidence" value="ECO:0007669"/>
    <property type="project" value="InterPro"/>
</dbReference>
<dbReference type="STRING" id="993615.L2GP30"/>
<evidence type="ECO:0000256" key="5">
    <source>
        <dbReference type="ARBA" id="ARBA00022737"/>
    </source>
</evidence>
<keyword evidence="10" id="KW-0968">Cytoplasmic vesicle</keyword>
<keyword evidence="6" id="KW-0931">ER-Golgi transport</keyword>
<dbReference type="RefSeq" id="XP_007604373.1">
    <property type="nucleotide sequence ID" value="XM_007604311.1"/>
</dbReference>
<dbReference type="EMBL" id="JH370135">
    <property type="protein sequence ID" value="ELA42077.1"/>
    <property type="molecule type" value="Genomic_DNA"/>
</dbReference>
<evidence type="ECO:0000256" key="10">
    <source>
        <dbReference type="ARBA" id="ARBA00023329"/>
    </source>
</evidence>
<evidence type="ECO:0000313" key="14">
    <source>
        <dbReference type="Proteomes" id="UP000011082"/>
    </source>
</evidence>
<dbReference type="InParanoid" id="L2GP30"/>
<evidence type="ECO:0000256" key="4">
    <source>
        <dbReference type="ARBA" id="ARBA00022490"/>
    </source>
</evidence>
<evidence type="ECO:0000259" key="12">
    <source>
        <dbReference type="Pfam" id="PF14806"/>
    </source>
</evidence>
<evidence type="ECO:0000256" key="9">
    <source>
        <dbReference type="ARBA" id="ARBA00023136"/>
    </source>
</evidence>
<dbReference type="AlphaFoldDB" id="L2GP30"/>
<keyword evidence="5" id="KW-0677">Repeat</keyword>
<dbReference type="PANTHER" id="PTHR10635:SF0">
    <property type="entry name" value="COATOMER SUBUNIT BETA"/>
    <property type="match status" value="1"/>
</dbReference>
<evidence type="ECO:0000256" key="2">
    <source>
        <dbReference type="ARBA" id="ARBA00004347"/>
    </source>
</evidence>
<feature type="domain" description="Coatomer beta subunit appendage platform" evidence="12">
    <location>
        <begin position="533"/>
        <end position="641"/>
    </location>
</feature>
<keyword evidence="7" id="KW-0653">Protein transport</keyword>
<dbReference type="InterPro" id="IPR016460">
    <property type="entry name" value="COPB1"/>
</dbReference>
<dbReference type="Proteomes" id="UP000011082">
    <property type="component" value="Unassembled WGS sequence"/>
</dbReference>
<reference evidence="14" key="1">
    <citation type="submission" date="2011-05" db="EMBL/GenBank/DDBJ databases">
        <title>The genome sequence of Vittaforma corneae strain ATCC 50505.</title>
        <authorList>
            <consortium name="The Broad Institute Genome Sequencing Platform"/>
            <person name="Cuomo C."/>
            <person name="Didier E."/>
            <person name="Bowers L."/>
            <person name="Young S.K."/>
            <person name="Zeng Q."/>
            <person name="Gargeya S."/>
            <person name="Fitzgerald M."/>
            <person name="Haas B."/>
            <person name="Abouelleil A."/>
            <person name="Alvarado L."/>
            <person name="Arachchi H.M."/>
            <person name="Berlin A."/>
            <person name="Chapman S.B."/>
            <person name="Gearin G."/>
            <person name="Goldberg J."/>
            <person name="Griggs A."/>
            <person name="Gujja S."/>
            <person name="Hansen M."/>
            <person name="Heiman D."/>
            <person name="Howarth C."/>
            <person name="Larimer J."/>
            <person name="Lui A."/>
            <person name="MacDonald P.J.P."/>
            <person name="McCowen C."/>
            <person name="Montmayeur A."/>
            <person name="Murphy C."/>
            <person name="Neiman D."/>
            <person name="Pearson M."/>
            <person name="Priest M."/>
            <person name="Roberts A."/>
            <person name="Saif S."/>
            <person name="Shea T."/>
            <person name="Sisk P."/>
            <person name="Stolte C."/>
            <person name="Sykes S."/>
            <person name="Wortman J."/>
            <person name="Nusbaum C."/>
            <person name="Birren B."/>
        </authorList>
    </citation>
    <scope>NUCLEOTIDE SEQUENCE [LARGE SCALE GENOMIC DNA]</scope>
    <source>
        <strain evidence="14">ATCC 50505</strain>
    </source>
</reference>